<protein>
    <submittedName>
        <fullName evidence="3">CPBP family intramembrane metalloprotease</fullName>
    </submittedName>
</protein>
<name>A0ABY8EED2_9FIRM</name>
<dbReference type="GO" id="GO:0008237">
    <property type="term" value="F:metallopeptidase activity"/>
    <property type="evidence" value="ECO:0007669"/>
    <property type="project" value="UniProtKB-KW"/>
</dbReference>
<feature type="domain" description="CAAX prenyl protease 2/Lysostaphin resistance protein A-like" evidence="2">
    <location>
        <begin position="73"/>
        <end position="168"/>
    </location>
</feature>
<keyword evidence="3" id="KW-0645">Protease</keyword>
<keyword evidence="3" id="KW-0482">Metalloprotease</keyword>
<feature type="transmembrane region" description="Helical" evidence="1">
    <location>
        <begin position="129"/>
        <end position="147"/>
    </location>
</feature>
<accession>A0ABY8EED2</accession>
<evidence type="ECO:0000313" key="3">
    <source>
        <dbReference type="EMBL" id="WFD09852.1"/>
    </source>
</evidence>
<evidence type="ECO:0000259" key="2">
    <source>
        <dbReference type="Pfam" id="PF02517"/>
    </source>
</evidence>
<sequence>MEGYSDCKKSIFDRIKNRILKVHNYLYNTDVVTFMLCIILIQYLSVIILSPVIMLFPDNNGAAPFDPEESKKLMLIVGVIIAPLIETLLYQKIVIDICNKIKFLNNRKFIGILISGAIFGSRHTYSPQYVVHMFVVGSIWAYAYTVYKQKKKHPYWVVCCIHAINNFIALMIL</sequence>
<feature type="transmembrane region" description="Helical" evidence="1">
    <location>
        <begin position="73"/>
        <end position="95"/>
    </location>
</feature>
<feature type="transmembrane region" description="Helical" evidence="1">
    <location>
        <begin position="31"/>
        <end position="53"/>
    </location>
</feature>
<feature type="transmembrane region" description="Helical" evidence="1">
    <location>
        <begin position="107"/>
        <end position="123"/>
    </location>
</feature>
<feature type="transmembrane region" description="Helical" evidence="1">
    <location>
        <begin position="154"/>
        <end position="172"/>
    </location>
</feature>
<gene>
    <name evidence="3" type="ORF">P4S50_15850</name>
</gene>
<reference evidence="3 4" key="1">
    <citation type="submission" date="2023-03" db="EMBL/GenBank/DDBJ databases">
        <title>Complete genome sequence of Tepidibacter sp. SWIR-1, isolated from a deep-sea hydrothermal vent.</title>
        <authorList>
            <person name="Li X."/>
        </authorList>
    </citation>
    <scope>NUCLEOTIDE SEQUENCE [LARGE SCALE GENOMIC DNA]</scope>
    <source>
        <strain evidence="3 4">SWIR-1</strain>
    </source>
</reference>
<dbReference type="Pfam" id="PF02517">
    <property type="entry name" value="Rce1-like"/>
    <property type="match status" value="1"/>
</dbReference>
<keyword evidence="1" id="KW-0472">Membrane</keyword>
<keyword evidence="3" id="KW-0378">Hydrolase</keyword>
<evidence type="ECO:0000256" key="1">
    <source>
        <dbReference type="SAM" id="Phobius"/>
    </source>
</evidence>
<evidence type="ECO:0000313" key="4">
    <source>
        <dbReference type="Proteomes" id="UP001222800"/>
    </source>
</evidence>
<dbReference type="InterPro" id="IPR003675">
    <property type="entry name" value="Rce1/LyrA-like_dom"/>
</dbReference>
<dbReference type="Proteomes" id="UP001222800">
    <property type="component" value="Chromosome"/>
</dbReference>
<keyword evidence="4" id="KW-1185">Reference proteome</keyword>
<dbReference type="RefSeq" id="WP_277731806.1">
    <property type="nucleotide sequence ID" value="NZ_CP120733.1"/>
</dbReference>
<dbReference type="EMBL" id="CP120733">
    <property type="protein sequence ID" value="WFD09852.1"/>
    <property type="molecule type" value="Genomic_DNA"/>
</dbReference>
<keyword evidence="1" id="KW-1133">Transmembrane helix</keyword>
<organism evidence="3 4">
    <name type="scientific">Tepidibacter hydrothermalis</name>
    <dbReference type="NCBI Taxonomy" id="3036126"/>
    <lineage>
        <taxon>Bacteria</taxon>
        <taxon>Bacillati</taxon>
        <taxon>Bacillota</taxon>
        <taxon>Clostridia</taxon>
        <taxon>Peptostreptococcales</taxon>
        <taxon>Peptostreptococcaceae</taxon>
        <taxon>Tepidibacter</taxon>
    </lineage>
</organism>
<keyword evidence="1" id="KW-0812">Transmembrane</keyword>
<proteinExistence type="predicted"/>